<comment type="caution">
    <text evidence="1">The sequence shown here is derived from an EMBL/GenBank/DDBJ whole genome shotgun (WGS) entry which is preliminary data.</text>
</comment>
<dbReference type="PROSITE" id="PS51257">
    <property type="entry name" value="PROKAR_LIPOPROTEIN"/>
    <property type="match status" value="1"/>
</dbReference>
<sequence>MNKIIIAILLSLFVFVSCENIPSDVIETSDADFKLVSINAPEEFIYTQQDSTFETTIEFSNPQSISRVWFNIITEDGTTMLKQNVAMIGGSLTNWDQTSDLRGYYGSTILGKGIPTGNYISDYYVEDNVSSGNDKVHKIASHNFLFISGQQNKSPVISNLVAPDSVVVVAPRSLINLHITVDDENGLLDIREVYFMVFGPGSTTGNKVNMFDDGQESNGDDTAGDGIFSRIIEVTPTNTKGEYRFEFEAVDRAGAVSNKIIHLLQVI</sequence>
<evidence type="ECO:0008006" key="2">
    <source>
        <dbReference type="Google" id="ProtNLM"/>
    </source>
</evidence>
<dbReference type="NCBIfam" id="NF041940">
    <property type="entry name" value="choice_anch_X"/>
    <property type="match status" value="1"/>
</dbReference>
<gene>
    <name evidence="1" type="ORF">ASZ90_004953</name>
</gene>
<protein>
    <recommendedName>
        <fullName evidence="2">DUF4625 domain-containing protein</fullName>
    </recommendedName>
</protein>
<accession>A0A0W8FWD8</accession>
<name>A0A0W8FWD8_9ZZZZ</name>
<organism evidence="1">
    <name type="scientific">hydrocarbon metagenome</name>
    <dbReference type="NCBI Taxonomy" id="938273"/>
    <lineage>
        <taxon>unclassified sequences</taxon>
        <taxon>metagenomes</taxon>
        <taxon>ecological metagenomes</taxon>
    </lineage>
</organism>
<dbReference type="EMBL" id="LNQE01000742">
    <property type="protein sequence ID" value="KUG25227.1"/>
    <property type="molecule type" value="Genomic_DNA"/>
</dbReference>
<proteinExistence type="predicted"/>
<dbReference type="AlphaFoldDB" id="A0A0W8FWD8"/>
<reference evidence="1" key="1">
    <citation type="journal article" date="2015" name="Proc. Natl. Acad. Sci. U.S.A.">
        <title>Networks of energetic and metabolic interactions define dynamics in microbial communities.</title>
        <authorList>
            <person name="Embree M."/>
            <person name="Liu J.K."/>
            <person name="Al-Bassam M.M."/>
            <person name="Zengler K."/>
        </authorList>
    </citation>
    <scope>NUCLEOTIDE SEQUENCE</scope>
</reference>
<evidence type="ECO:0000313" key="1">
    <source>
        <dbReference type="EMBL" id="KUG25227.1"/>
    </source>
</evidence>